<reference evidence="2 3" key="1">
    <citation type="journal article" date="2021" name="Commun. Biol.">
        <title>The genome of Shorea leprosula (Dipterocarpaceae) highlights the ecological relevance of drought in aseasonal tropical rainforests.</title>
        <authorList>
            <person name="Ng K.K.S."/>
            <person name="Kobayashi M.J."/>
            <person name="Fawcett J.A."/>
            <person name="Hatakeyama M."/>
            <person name="Paape T."/>
            <person name="Ng C.H."/>
            <person name="Ang C.C."/>
            <person name="Tnah L.H."/>
            <person name="Lee C.T."/>
            <person name="Nishiyama T."/>
            <person name="Sese J."/>
            <person name="O'Brien M.J."/>
            <person name="Copetti D."/>
            <person name="Mohd Noor M.I."/>
            <person name="Ong R.C."/>
            <person name="Putra M."/>
            <person name="Sireger I.Z."/>
            <person name="Indrioko S."/>
            <person name="Kosugi Y."/>
            <person name="Izuno A."/>
            <person name="Isagi Y."/>
            <person name="Lee S.L."/>
            <person name="Shimizu K.K."/>
        </authorList>
    </citation>
    <scope>NUCLEOTIDE SEQUENCE [LARGE SCALE GENOMIC DNA]</scope>
    <source>
        <strain evidence="2">214</strain>
    </source>
</reference>
<keyword evidence="3" id="KW-1185">Reference proteome</keyword>
<dbReference type="EMBL" id="BPVZ01000609">
    <property type="protein sequence ID" value="GKV52108.1"/>
    <property type="molecule type" value="Genomic_DNA"/>
</dbReference>
<organism evidence="2 3">
    <name type="scientific">Rubroshorea leprosula</name>
    <dbReference type="NCBI Taxonomy" id="152421"/>
    <lineage>
        <taxon>Eukaryota</taxon>
        <taxon>Viridiplantae</taxon>
        <taxon>Streptophyta</taxon>
        <taxon>Embryophyta</taxon>
        <taxon>Tracheophyta</taxon>
        <taxon>Spermatophyta</taxon>
        <taxon>Magnoliopsida</taxon>
        <taxon>eudicotyledons</taxon>
        <taxon>Gunneridae</taxon>
        <taxon>Pentapetalae</taxon>
        <taxon>rosids</taxon>
        <taxon>malvids</taxon>
        <taxon>Malvales</taxon>
        <taxon>Dipterocarpaceae</taxon>
        <taxon>Rubroshorea</taxon>
    </lineage>
</organism>
<feature type="compositionally biased region" description="Basic and acidic residues" evidence="1">
    <location>
        <begin position="1"/>
        <end position="20"/>
    </location>
</feature>
<feature type="compositionally biased region" description="Low complexity" evidence="1">
    <location>
        <begin position="21"/>
        <end position="34"/>
    </location>
</feature>
<accession>A0AAV5MRP9</accession>
<comment type="caution">
    <text evidence="2">The sequence shown here is derived from an EMBL/GenBank/DDBJ whole genome shotgun (WGS) entry which is preliminary data.</text>
</comment>
<protein>
    <submittedName>
        <fullName evidence="2">Uncharacterized protein</fullName>
    </submittedName>
</protein>
<evidence type="ECO:0000313" key="3">
    <source>
        <dbReference type="Proteomes" id="UP001054252"/>
    </source>
</evidence>
<evidence type="ECO:0000313" key="2">
    <source>
        <dbReference type="EMBL" id="GKV52108.1"/>
    </source>
</evidence>
<name>A0AAV5MRP9_9ROSI</name>
<dbReference type="AlphaFoldDB" id="A0AAV5MRP9"/>
<sequence>MSSEQERRQLDEKGPGKERLSSLAAPAARAWKPKNTLLKEEEEEGRRERSSWVAKDTMRWAKRVG</sequence>
<proteinExistence type="predicted"/>
<evidence type="ECO:0000256" key="1">
    <source>
        <dbReference type="SAM" id="MobiDB-lite"/>
    </source>
</evidence>
<feature type="region of interest" description="Disordered" evidence="1">
    <location>
        <begin position="1"/>
        <end position="65"/>
    </location>
</feature>
<gene>
    <name evidence="2" type="ORF">SLEP1_g58705</name>
</gene>
<dbReference type="Proteomes" id="UP001054252">
    <property type="component" value="Unassembled WGS sequence"/>
</dbReference>